<accession>A0A3E3DBY9</accession>
<feature type="domain" description="Peptidase M56" evidence="2">
    <location>
        <begin position="61"/>
        <end position="266"/>
    </location>
</feature>
<dbReference type="RefSeq" id="WP_025530277.1">
    <property type="nucleotide sequence ID" value="NZ_CACRUH010000033.1"/>
</dbReference>
<feature type="transmembrane region" description="Helical" evidence="1">
    <location>
        <begin position="6"/>
        <end position="28"/>
    </location>
</feature>
<dbReference type="Proteomes" id="UP000261023">
    <property type="component" value="Unassembled WGS sequence"/>
</dbReference>
<sequence length="377" mass="44754">MDKISISFYSIVSAIIFFNIGMILILIFRHSLFFLVKYGEWCLLLLFIFSVIRILLPLDSVNAIVIHSNKIYPGIIKMLHMPLLNNQYSLGYILLIIWITGIIFMILKDCYLYFNEFRYIKKFLLVHDEQVDRISKEIFFKNVEIFVTPNISVPKATGILKPYIYLPPLHVSDDEMRLIIKHEICHIRGGDIAIKILFSILTDIFWWNPFMYIYQHEVDNLLELRCDHNITENMDQKEKATYLSTILHVIKQSKSYTDNYLTRSVMNFINYKTEDITKQRFQVIMRRKNYWRSEKCIVINSLVFVLFIASFFIIVQPAYYPERNEADHILEINTINSYILLSNNDYLLYINNEPYGYLSASELDTLPYSELEIIKEE</sequence>
<dbReference type="PANTHER" id="PTHR34978">
    <property type="entry name" value="POSSIBLE SENSOR-TRANSDUCER PROTEIN BLAR"/>
    <property type="match status" value="1"/>
</dbReference>
<evidence type="ECO:0000259" key="2">
    <source>
        <dbReference type="Pfam" id="PF05569"/>
    </source>
</evidence>
<evidence type="ECO:0000313" key="3">
    <source>
        <dbReference type="EMBL" id="RGD66506.1"/>
    </source>
</evidence>
<keyword evidence="1" id="KW-0472">Membrane</keyword>
<dbReference type="EMBL" id="QTJW01000044">
    <property type="protein sequence ID" value="RGD66506.1"/>
    <property type="molecule type" value="Genomic_DNA"/>
</dbReference>
<keyword evidence="1" id="KW-0812">Transmembrane</keyword>
<organism evidence="3 4">
    <name type="scientific">Hungatella hathewayi</name>
    <dbReference type="NCBI Taxonomy" id="154046"/>
    <lineage>
        <taxon>Bacteria</taxon>
        <taxon>Bacillati</taxon>
        <taxon>Bacillota</taxon>
        <taxon>Clostridia</taxon>
        <taxon>Lachnospirales</taxon>
        <taxon>Lachnospiraceae</taxon>
        <taxon>Hungatella</taxon>
    </lineage>
</organism>
<keyword evidence="1" id="KW-1133">Transmembrane helix</keyword>
<feature type="transmembrane region" description="Helical" evidence="1">
    <location>
        <begin position="90"/>
        <end position="114"/>
    </location>
</feature>
<dbReference type="CDD" id="cd07341">
    <property type="entry name" value="M56_BlaR1_MecR1_like"/>
    <property type="match status" value="1"/>
</dbReference>
<dbReference type="AlphaFoldDB" id="A0A3E3DBY9"/>
<dbReference type="PANTHER" id="PTHR34978:SF3">
    <property type="entry name" value="SLR0241 PROTEIN"/>
    <property type="match status" value="1"/>
</dbReference>
<protein>
    <recommendedName>
        <fullName evidence="2">Peptidase M56 domain-containing protein</fullName>
    </recommendedName>
</protein>
<evidence type="ECO:0000256" key="1">
    <source>
        <dbReference type="SAM" id="Phobius"/>
    </source>
</evidence>
<reference evidence="3 4" key="1">
    <citation type="submission" date="2018-08" db="EMBL/GenBank/DDBJ databases">
        <title>A genome reference for cultivated species of the human gut microbiota.</title>
        <authorList>
            <person name="Zou Y."/>
            <person name="Xue W."/>
            <person name="Luo G."/>
        </authorList>
    </citation>
    <scope>NUCLEOTIDE SEQUENCE [LARGE SCALE GENOMIC DNA]</scope>
    <source>
        <strain evidence="3 4">AF19-13AC</strain>
    </source>
</reference>
<dbReference type="InterPro" id="IPR008756">
    <property type="entry name" value="Peptidase_M56"/>
</dbReference>
<dbReference type="InterPro" id="IPR052173">
    <property type="entry name" value="Beta-lactam_resp_regulator"/>
</dbReference>
<name>A0A3E3DBY9_9FIRM</name>
<comment type="caution">
    <text evidence="3">The sequence shown here is derived from an EMBL/GenBank/DDBJ whole genome shotgun (WGS) entry which is preliminary data.</text>
</comment>
<proteinExistence type="predicted"/>
<dbReference type="OrthoDB" id="9770467at2"/>
<feature type="transmembrane region" description="Helical" evidence="1">
    <location>
        <begin position="35"/>
        <end position="56"/>
    </location>
</feature>
<gene>
    <name evidence="3" type="ORF">DWX31_32345</name>
</gene>
<feature type="transmembrane region" description="Helical" evidence="1">
    <location>
        <begin position="296"/>
        <end position="315"/>
    </location>
</feature>
<dbReference type="Pfam" id="PF05569">
    <property type="entry name" value="Peptidase_M56"/>
    <property type="match status" value="1"/>
</dbReference>
<evidence type="ECO:0000313" key="4">
    <source>
        <dbReference type="Proteomes" id="UP000261023"/>
    </source>
</evidence>